<organism evidence="1 2">
    <name type="scientific">Candidatus Viridilinea halotolerans</name>
    <dbReference type="NCBI Taxonomy" id="2491704"/>
    <lineage>
        <taxon>Bacteria</taxon>
        <taxon>Bacillati</taxon>
        <taxon>Chloroflexota</taxon>
        <taxon>Chloroflexia</taxon>
        <taxon>Chloroflexales</taxon>
        <taxon>Chloroflexineae</taxon>
        <taxon>Oscillochloridaceae</taxon>
        <taxon>Candidatus Viridilinea</taxon>
    </lineage>
</organism>
<protein>
    <submittedName>
        <fullName evidence="1">Uncharacterized protein</fullName>
    </submittedName>
</protein>
<dbReference type="AlphaFoldDB" id="A0A426TV62"/>
<gene>
    <name evidence="1" type="ORF">EI684_16015</name>
</gene>
<sequence>MSASPSLRILPLILLALWSLTGCLLVSGEATALDVQEGAGNLVTHFVGAEGLGERVVALDSPATDVRVIAIVAVESGDLELSFLQPDGAVAFVLVARPGAEVTRSGVVRTDAAGLLRYRLNAYGARNGSMQLFVQP</sequence>
<name>A0A426TV62_9CHLR</name>
<dbReference type="EMBL" id="RSAS01000647">
    <property type="protein sequence ID" value="RRR69330.1"/>
    <property type="molecule type" value="Genomic_DNA"/>
</dbReference>
<evidence type="ECO:0000313" key="2">
    <source>
        <dbReference type="Proteomes" id="UP000280307"/>
    </source>
</evidence>
<dbReference type="Proteomes" id="UP000280307">
    <property type="component" value="Unassembled WGS sequence"/>
</dbReference>
<reference evidence="1 2" key="1">
    <citation type="submission" date="2018-12" db="EMBL/GenBank/DDBJ databases">
        <title>Genome Sequence of Candidatus Viridilinea halotolerans isolated from saline sulfide-rich spring.</title>
        <authorList>
            <person name="Grouzdev D.S."/>
            <person name="Burganskaya E.I."/>
            <person name="Krutkina M.S."/>
            <person name="Sukhacheva M.V."/>
            <person name="Gorlenko V.M."/>
        </authorList>
    </citation>
    <scope>NUCLEOTIDE SEQUENCE [LARGE SCALE GENOMIC DNA]</scope>
    <source>
        <strain evidence="1">Chok-6</strain>
    </source>
</reference>
<comment type="caution">
    <text evidence="1">The sequence shown here is derived from an EMBL/GenBank/DDBJ whole genome shotgun (WGS) entry which is preliminary data.</text>
</comment>
<evidence type="ECO:0000313" key="1">
    <source>
        <dbReference type="EMBL" id="RRR69330.1"/>
    </source>
</evidence>
<proteinExistence type="predicted"/>
<accession>A0A426TV62</accession>